<name>A0A4C1XL37_EUMVA</name>
<reference evidence="2 3" key="1">
    <citation type="journal article" date="2019" name="Commun. Biol.">
        <title>The bagworm genome reveals a unique fibroin gene that provides high tensile strength.</title>
        <authorList>
            <person name="Kono N."/>
            <person name="Nakamura H."/>
            <person name="Ohtoshi R."/>
            <person name="Tomita M."/>
            <person name="Numata K."/>
            <person name="Arakawa K."/>
        </authorList>
    </citation>
    <scope>NUCLEOTIDE SEQUENCE [LARGE SCALE GENOMIC DNA]</scope>
</reference>
<feature type="region of interest" description="Disordered" evidence="1">
    <location>
        <begin position="1"/>
        <end position="49"/>
    </location>
</feature>
<organism evidence="2 3">
    <name type="scientific">Eumeta variegata</name>
    <name type="common">Bagworm moth</name>
    <name type="synonym">Eumeta japonica</name>
    <dbReference type="NCBI Taxonomy" id="151549"/>
    <lineage>
        <taxon>Eukaryota</taxon>
        <taxon>Metazoa</taxon>
        <taxon>Ecdysozoa</taxon>
        <taxon>Arthropoda</taxon>
        <taxon>Hexapoda</taxon>
        <taxon>Insecta</taxon>
        <taxon>Pterygota</taxon>
        <taxon>Neoptera</taxon>
        <taxon>Endopterygota</taxon>
        <taxon>Lepidoptera</taxon>
        <taxon>Glossata</taxon>
        <taxon>Ditrysia</taxon>
        <taxon>Tineoidea</taxon>
        <taxon>Psychidae</taxon>
        <taxon>Oiketicinae</taxon>
        <taxon>Eumeta</taxon>
    </lineage>
</organism>
<dbReference type="EMBL" id="BGZK01000855">
    <property type="protein sequence ID" value="GBP62997.1"/>
    <property type="molecule type" value="Genomic_DNA"/>
</dbReference>
<comment type="caution">
    <text evidence="2">The sequence shown here is derived from an EMBL/GenBank/DDBJ whole genome shotgun (WGS) entry which is preliminary data.</text>
</comment>
<proteinExistence type="predicted"/>
<evidence type="ECO:0000256" key="1">
    <source>
        <dbReference type="SAM" id="MobiDB-lite"/>
    </source>
</evidence>
<dbReference type="AlphaFoldDB" id="A0A4C1XL37"/>
<dbReference type="OrthoDB" id="7515391at2759"/>
<evidence type="ECO:0000313" key="2">
    <source>
        <dbReference type="EMBL" id="GBP62997.1"/>
    </source>
</evidence>
<protein>
    <submittedName>
        <fullName evidence="2">Uncharacterized protein</fullName>
    </submittedName>
</protein>
<sequence>MLHMPSTPSLPITLGARPQPPASFSRPLPSTSHEGKNEGAVNQVRRKKPVVLDDNENKLLFRKKEFQSLLVYHTPARTKQKLASAVMTYFEDMGKLLENFAMP</sequence>
<dbReference type="Proteomes" id="UP000299102">
    <property type="component" value="Unassembled WGS sequence"/>
</dbReference>
<keyword evidence="3" id="KW-1185">Reference proteome</keyword>
<accession>A0A4C1XL37</accession>
<evidence type="ECO:0000313" key="3">
    <source>
        <dbReference type="Proteomes" id="UP000299102"/>
    </source>
</evidence>
<gene>
    <name evidence="2" type="ORF">EVAR_44050_1</name>
</gene>
<feature type="compositionally biased region" description="Polar residues" evidence="1">
    <location>
        <begin position="1"/>
        <end position="10"/>
    </location>
</feature>